<dbReference type="Pfam" id="PF02995">
    <property type="entry name" value="DUF229"/>
    <property type="match status" value="1"/>
</dbReference>
<dbReference type="InterPro" id="IPR004245">
    <property type="entry name" value="DUF229"/>
</dbReference>
<dbReference type="AlphaFoldDB" id="A0AAN8IP33"/>
<evidence type="ECO:0000313" key="2">
    <source>
        <dbReference type="Proteomes" id="UP001331761"/>
    </source>
</evidence>
<dbReference type="PANTHER" id="PTHR10974">
    <property type="entry name" value="FI08016P-RELATED"/>
    <property type="match status" value="1"/>
</dbReference>
<dbReference type="GO" id="GO:0005615">
    <property type="term" value="C:extracellular space"/>
    <property type="evidence" value="ECO:0007669"/>
    <property type="project" value="TreeGrafter"/>
</dbReference>
<organism evidence="1 2">
    <name type="scientific">Trichostrongylus colubriformis</name>
    <name type="common">Black scour worm</name>
    <dbReference type="NCBI Taxonomy" id="6319"/>
    <lineage>
        <taxon>Eukaryota</taxon>
        <taxon>Metazoa</taxon>
        <taxon>Ecdysozoa</taxon>
        <taxon>Nematoda</taxon>
        <taxon>Chromadorea</taxon>
        <taxon>Rhabditida</taxon>
        <taxon>Rhabditina</taxon>
        <taxon>Rhabditomorpha</taxon>
        <taxon>Strongyloidea</taxon>
        <taxon>Trichostrongylidae</taxon>
        <taxon>Trichostrongylus</taxon>
    </lineage>
</organism>
<gene>
    <name evidence="1" type="ORF">GCK32_016795</name>
</gene>
<evidence type="ECO:0000313" key="1">
    <source>
        <dbReference type="EMBL" id="KAK5976472.1"/>
    </source>
</evidence>
<dbReference type="EMBL" id="WIXE01011829">
    <property type="protein sequence ID" value="KAK5976472.1"/>
    <property type="molecule type" value="Genomic_DNA"/>
</dbReference>
<sequence>MKIGTEFLCILRLVTTKDVGMTLMDLANMTFIDTTKKGYVTSLGVAKEEEAVAGASLLQNVHSTWRSCDDADIPPQWCLCMDEKTLQSDDYT</sequence>
<accession>A0AAN8IP33</accession>
<name>A0AAN8IP33_TRICO</name>
<keyword evidence="2" id="KW-1185">Reference proteome</keyword>
<reference evidence="1 2" key="1">
    <citation type="submission" date="2019-10" db="EMBL/GenBank/DDBJ databases">
        <title>Assembly and Annotation for the nematode Trichostrongylus colubriformis.</title>
        <authorList>
            <person name="Martin J."/>
        </authorList>
    </citation>
    <scope>NUCLEOTIDE SEQUENCE [LARGE SCALE GENOMIC DNA]</scope>
    <source>
        <strain evidence="1">G859</strain>
        <tissue evidence="1">Whole worm</tissue>
    </source>
</reference>
<comment type="caution">
    <text evidence="1">The sequence shown here is derived from an EMBL/GenBank/DDBJ whole genome shotgun (WGS) entry which is preliminary data.</text>
</comment>
<proteinExistence type="predicted"/>
<feature type="non-terminal residue" evidence="1">
    <location>
        <position position="92"/>
    </location>
</feature>
<dbReference type="PANTHER" id="PTHR10974:SF4">
    <property type="entry name" value="PROTEIN CBG09258"/>
    <property type="match status" value="1"/>
</dbReference>
<dbReference type="Proteomes" id="UP001331761">
    <property type="component" value="Unassembled WGS sequence"/>
</dbReference>
<protein>
    <submittedName>
        <fullName evidence="1">Uncharacterized protein</fullName>
    </submittedName>
</protein>